<accession>A0A1I4S9N5</accession>
<feature type="transmembrane region" description="Helical" evidence="2">
    <location>
        <begin position="12"/>
        <end position="31"/>
    </location>
</feature>
<dbReference type="RefSeq" id="WP_090670617.1">
    <property type="nucleotide sequence ID" value="NZ_FOUF01000023.1"/>
</dbReference>
<dbReference type="Pfam" id="PF08448">
    <property type="entry name" value="PAS_4"/>
    <property type="match status" value="1"/>
</dbReference>
<evidence type="ECO:0000256" key="1">
    <source>
        <dbReference type="SAM" id="MobiDB-lite"/>
    </source>
</evidence>
<dbReference type="EMBL" id="FOUF01000023">
    <property type="protein sequence ID" value="SFM61189.1"/>
    <property type="molecule type" value="Genomic_DNA"/>
</dbReference>
<dbReference type="PANTHER" id="PTHR33121">
    <property type="entry name" value="CYCLIC DI-GMP PHOSPHODIESTERASE PDEF"/>
    <property type="match status" value="1"/>
</dbReference>
<dbReference type="GO" id="GO:0071111">
    <property type="term" value="F:cyclic-guanylate-specific phosphodiesterase activity"/>
    <property type="evidence" value="ECO:0007669"/>
    <property type="project" value="InterPro"/>
</dbReference>
<dbReference type="SUPFAM" id="SSF141868">
    <property type="entry name" value="EAL domain-like"/>
    <property type="match status" value="1"/>
</dbReference>
<dbReference type="SUPFAM" id="SSF55785">
    <property type="entry name" value="PYP-like sensor domain (PAS domain)"/>
    <property type="match status" value="1"/>
</dbReference>
<gene>
    <name evidence="4" type="ORF">SAMN05421880_12333</name>
</gene>
<dbReference type="STRING" id="52442.SAMN05421880_12333"/>
<feature type="compositionally biased region" description="Basic and acidic residues" evidence="1">
    <location>
        <begin position="231"/>
        <end position="243"/>
    </location>
</feature>
<dbReference type="AlphaFoldDB" id="A0A1I4S9N5"/>
<proteinExistence type="predicted"/>
<dbReference type="SMART" id="SM00052">
    <property type="entry name" value="EAL"/>
    <property type="match status" value="1"/>
</dbReference>
<dbReference type="InterPro" id="IPR035919">
    <property type="entry name" value="EAL_sf"/>
</dbReference>
<protein>
    <submittedName>
        <fullName evidence="4">EAL domain, c-di-GMP-specific phosphodiesterase class I (Or its enzymatically inactive variant)</fullName>
    </submittedName>
</protein>
<reference evidence="4 5" key="1">
    <citation type="submission" date="2016-10" db="EMBL/GenBank/DDBJ databases">
        <authorList>
            <person name="de Groot N.N."/>
        </authorList>
    </citation>
    <scope>NUCLEOTIDE SEQUENCE [LARGE SCALE GENOMIC DNA]</scope>
    <source>
        <strain evidence="4 5">Nm146</strain>
    </source>
</reference>
<organism evidence="4 5">
    <name type="scientific">Nitrosomonas nitrosa</name>
    <dbReference type="NCBI Taxonomy" id="52442"/>
    <lineage>
        <taxon>Bacteria</taxon>
        <taxon>Pseudomonadati</taxon>
        <taxon>Pseudomonadota</taxon>
        <taxon>Betaproteobacteria</taxon>
        <taxon>Nitrosomonadales</taxon>
        <taxon>Nitrosomonadaceae</taxon>
        <taxon>Nitrosomonas</taxon>
    </lineage>
</organism>
<dbReference type="InterPro" id="IPR001633">
    <property type="entry name" value="EAL_dom"/>
</dbReference>
<evidence type="ECO:0000313" key="5">
    <source>
        <dbReference type="Proteomes" id="UP000199561"/>
    </source>
</evidence>
<dbReference type="Gene3D" id="3.20.20.450">
    <property type="entry name" value="EAL domain"/>
    <property type="match status" value="1"/>
</dbReference>
<dbReference type="InterPro" id="IPR035965">
    <property type="entry name" value="PAS-like_dom_sf"/>
</dbReference>
<keyword evidence="2" id="KW-0472">Membrane</keyword>
<dbReference type="InterPro" id="IPR013656">
    <property type="entry name" value="PAS_4"/>
</dbReference>
<name>A0A1I4S9N5_9PROT</name>
<keyword evidence="5" id="KW-1185">Reference proteome</keyword>
<dbReference type="CDD" id="cd01948">
    <property type="entry name" value="EAL"/>
    <property type="match status" value="1"/>
</dbReference>
<keyword evidence="2" id="KW-0812">Transmembrane</keyword>
<evidence type="ECO:0000259" key="3">
    <source>
        <dbReference type="PROSITE" id="PS50883"/>
    </source>
</evidence>
<dbReference type="Proteomes" id="UP000199561">
    <property type="component" value="Unassembled WGS sequence"/>
</dbReference>
<evidence type="ECO:0000313" key="4">
    <source>
        <dbReference type="EMBL" id="SFM61189.1"/>
    </source>
</evidence>
<dbReference type="PROSITE" id="PS50883">
    <property type="entry name" value="EAL"/>
    <property type="match status" value="1"/>
</dbReference>
<sequence length="495" mass="56520">MSPKFNGVKSYFAACIAIAITGTLIAADFFTLELAPLVIGVLWVMLLAAITAMIVQITHAEKALAKHMAQFAANKERLANEIKYRLWAEKTSSENKSRLQIVDENFPVMLAYFNTEQQCRYHNRAYRLWFGLKAEQIDNHFLGEFLNEHFQYEIKNSIESVLAGELVQGQRTQKLANGATCLITEQFVPHFDPKGKVTGFYTLYTPRILKESERIKIASTFTRFDPSGAQNDREAERRLDNKHSSPPPIDSAARIIQAIEQNKFYLHYQSIVPVRPDISPPPYYEILVRMSEEENNLLPPGVFLSIAEKYKLMPRLDRWVVNHLTLWLSKQKTKSDAMLCINIARDTLDDAEFIDFVKKQLHDLNIPAQALCFEIEESDAKTNVPDTAIFAQKMREMGCKVSLSGFNHDRSSFNLLKNIKIDFVKIDGNLICNILHDASDFTKVSEINRIAHLMKIQTIAEFVESHEVIEKLREIKIDFAQGYGIAPPCSLKELE</sequence>
<keyword evidence="2" id="KW-1133">Transmembrane helix</keyword>
<feature type="domain" description="EAL" evidence="3">
    <location>
        <begin position="248"/>
        <end position="495"/>
    </location>
</feature>
<dbReference type="Pfam" id="PF00563">
    <property type="entry name" value="EAL"/>
    <property type="match status" value="1"/>
</dbReference>
<dbReference type="PANTHER" id="PTHR33121:SF23">
    <property type="entry name" value="CYCLIC DI-GMP PHOSPHODIESTERASE PDEB"/>
    <property type="match status" value="1"/>
</dbReference>
<dbReference type="Gene3D" id="3.30.450.20">
    <property type="entry name" value="PAS domain"/>
    <property type="match status" value="1"/>
</dbReference>
<feature type="region of interest" description="Disordered" evidence="1">
    <location>
        <begin position="226"/>
        <end position="247"/>
    </location>
</feature>
<evidence type="ECO:0000256" key="2">
    <source>
        <dbReference type="SAM" id="Phobius"/>
    </source>
</evidence>
<feature type="transmembrane region" description="Helical" evidence="2">
    <location>
        <begin position="37"/>
        <end position="58"/>
    </location>
</feature>
<dbReference type="InterPro" id="IPR050706">
    <property type="entry name" value="Cyclic-di-GMP_PDE-like"/>
</dbReference>